<reference evidence="1 2" key="1">
    <citation type="submission" date="2019-07" db="EMBL/GenBank/DDBJ databases">
        <title>Whole genome shotgun sequence of Methylobacterium gnaphalii NBRC 107716.</title>
        <authorList>
            <person name="Hosoyama A."/>
            <person name="Uohara A."/>
            <person name="Ohji S."/>
            <person name="Ichikawa N."/>
        </authorList>
    </citation>
    <scope>NUCLEOTIDE SEQUENCE [LARGE SCALE GENOMIC DNA]</scope>
    <source>
        <strain evidence="1 2">NBRC 107716</strain>
    </source>
</reference>
<proteinExistence type="predicted"/>
<protein>
    <submittedName>
        <fullName evidence="1">Uncharacterized protein</fullName>
    </submittedName>
</protein>
<name>A0A512JRP4_9HYPH</name>
<gene>
    <name evidence="1" type="ORF">MGN01_44790</name>
</gene>
<keyword evidence="2" id="KW-1185">Reference proteome</keyword>
<sequence>MPKLSPDDAEWFAATRETHRIRPATAEETATFRVRKPGFDKLMTVVRAYDGAQESYAFQQDDPVDRAMDCELAGWFDTDLDASVVRPENGC</sequence>
<evidence type="ECO:0000313" key="2">
    <source>
        <dbReference type="Proteomes" id="UP000321750"/>
    </source>
</evidence>
<dbReference type="EMBL" id="BJZV01000054">
    <property type="protein sequence ID" value="GEP12634.1"/>
    <property type="molecule type" value="Genomic_DNA"/>
</dbReference>
<evidence type="ECO:0000313" key="1">
    <source>
        <dbReference type="EMBL" id="GEP12634.1"/>
    </source>
</evidence>
<dbReference type="RefSeq" id="WP_147048980.1">
    <property type="nucleotide sequence ID" value="NZ_BJZV01000054.1"/>
</dbReference>
<dbReference type="Proteomes" id="UP000321750">
    <property type="component" value="Unassembled WGS sequence"/>
</dbReference>
<comment type="caution">
    <text evidence="1">The sequence shown here is derived from an EMBL/GenBank/DDBJ whole genome shotgun (WGS) entry which is preliminary data.</text>
</comment>
<dbReference type="OrthoDB" id="7999763at2"/>
<organism evidence="1 2">
    <name type="scientific">Methylobacterium gnaphalii</name>
    <dbReference type="NCBI Taxonomy" id="1010610"/>
    <lineage>
        <taxon>Bacteria</taxon>
        <taxon>Pseudomonadati</taxon>
        <taxon>Pseudomonadota</taxon>
        <taxon>Alphaproteobacteria</taxon>
        <taxon>Hyphomicrobiales</taxon>
        <taxon>Methylobacteriaceae</taxon>
        <taxon>Methylobacterium</taxon>
    </lineage>
</organism>
<accession>A0A512JRP4</accession>
<dbReference type="AlphaFoldDB" id="A0A512JRP4"/>